<organism evidence="8 9">
    <name type="scientific">Roseburia lenta</name>
    <dbReference type="NCBI Taxonomy" id="2763061"/>
    <lineage>
        <taxon>Bacteria</taxon>
        <taxon>Bacillati</taxon>
        <taxon>Bacillota</taxon>
        <taxon>Clostridia</taxon>
        <taxon>Lachnospirales</taxon>
        <taxon>Lachnospiraceae</taxon>
        <taxon>Roseburia</taxon>
    </lineage>
</organism>
<comment type="caution">
    <text evidence="8">The sequence shown here is derived from an EMBL/GenBank/DDBJ whole genome shotgun (WGS) entry which is preliminary data.</text>
</comment>
<dbReference type="RefSeq" id="WP_186854138.1">
    <property type="nucleotide sequence ID" value="NZ_JACOPG010000002.1"/>
</dbReference>
<dbReference type="Pfam" id="PF07195">
    <property type="entry name" value="FliD_C"/>
    <property type="match status" value="1"/>
</dbReference>
<keyword evidence="5" id="KW-0964">Secreted</keyword>
<gene>
    <name evidence="8" type="primary">fliD</name>
    <name evidence="8" type="ORF">H8R94_05840</name>
</gene>
<evidence type="ECO:0000313" key="9">
    <source>
        <dbReference type="Proteomes" id="UP000643810"/>
    </source>
</evidence>
<evidence type="ECO:0000256" key="4">
    <source>
        <dbReference type="ARBA" id="ARBA00023143"/>
    </source>
</evidence>
<feature type="domain" description="Flagellar hook-associated protein 2 C-terminal" evidence="7">
    <location>
        <begin position="547"/>
        <end position="810"/>
    </location>
</feature>
<evidence type="ECO:0000256" key="3">
    <source>
        <dbReference type="ARBA" id="ARBA00023054"/>
    </source>
</evidence>
<feature type="coiled-coil region" evidence="5">
    <location>
        <begin position="275"/>
        <end position="309"/>
    </location>
</feature>
<dbReference type="InterPro" id="IPR010809">
    <property type="entry name" value="FliD_C"/>
</dbReference>
<comment type="subunit">
    <text evidence="2 5">Homopentamer.</text>
</comment>
<dbReference type="Proteomes" id="UP000643810">
    <property type="component" value="Unassembled WGS sequence"/>
</dbReference>
<comment type="subcellular location">
    <subcellularLocation>
        <location evidence="5">Secreted</location>
    </subcellularLocation>
    <subcellularLocation>
        <location evidence="5">Bacterial flagellum</location>
    </subcellularLocation>
</comment>
<comment type="function">
    <text evidence="5">Required for morphogenesis and for the elongation of the flagellar filament by facilitating polymerization of the flagellin monomers at the tip of growing filament. Forms a capping structure, which prevents flagellin subunits (transported through the central channel of the flagellum) from leaking out without polymerization at the distal end.</text>
</comment>
<reference evidence="8 9" key="1">
    <citation type="submission" date="2020-08" db="EMBL/GenBank/DDBJ databases">
        <title>Genome public.</title>
        <authorList>
            <person name="Liu C."/>
            <person name="Sun Q."/>
        </authorList>
    </citation>
    <scope>NUCLEOTIDE SEQUENCE [LARGE SCALE GENOMIC DNA]</scope>
    <source>
        <strain evidence="8 9">NSJ-9</strain>
    </source>
</reference>
<evidence type="ECO:0000256" key="5">
    <source>
        <dbReference type="RuleBase" id="RU362066"/>
    </source>
</evidence>
<evidence type="ECO:0000256" key="2">
    <source>
        <dbReference type="ARBA" id="ARBA00011255"/>
    </source>
</evidence>
<accession>A0ABR7GFA0</accession>
<dbReference type="PANTHER" id="PTHR30288">
    <property type="entry name" value="FLAGELLAR CAP/ASSEMBLY PROTEIN FLID"/>
    <property type="match status" value="1"/>
</dbReference>
<dbReference type="EMBL" id="JACOPG010000002">
    <property type="protein sequence ID" value="MBC5686129.1"/>
    <property type="molecule type" value="Genomic_DNA"/>
</dbReference>
<keyword evidence="9" id="KW-1185">Reference proteome</keyword>
<evidence type="ECO:0000313" key="8">
    <source>
        <dbReference type="EMBL" id="MBC5686129.1"/>
    </source>
</evidence>
<evidence type="ECO:0000256" key="1">
    <source>
        <dbReference type="ARBA" id="ARBA00009764"/>
    </source>
</evidence>
<evidence type="ECO:0000259" key="7">
    <source>
        <dbReference type="Pfam" id="PF07195"/>
    </source>
</evidence>
<name>A0ABR7GFA0_9FIRM</name>
<dbReference type="Pfam" id="PF02465">
    <property type="entry name" value="FliD_N"/>
    <property type="match status" value="1"/>
</dbReference>
<dbReference type="InterPro" id="IPR003481">
    <property type="entry name" value="FliD_N"/>
</dbReference>
<feature type="domain" description="Flagellar hook-associated protein 2 N-terminal" evidence="6">
    <location>
        <begin position="10"/>
        <end position="105"/>
    </location>
</feature>
<keyword evidence="4 5" id="KW-0975">Bacterial flagellum</keyword>
<keyword evidence="8" id="KW-0282">Flagellum</keyword>
<keyword evidence="8" id="KW-0966">Cell projection</keyword>
<sequence length="823" mass="89484">MTIRMSGMVSGMDTESLVSAMVSTYVSKKEKYQKAQTKLSYKQDAWKALNTKVYSLYSSISSLRFSSAYNMKKTTVSDATKATITAGSNAINGTQSLQIRQLARSGYITGAKLAKGTTEDTTLASLGYTGADTTISVKTASGTKDITIGKDSKISDVVKAMNDAGVKASFDATNSRMFVSSTETGTANDFALTAADGNGLKVLSSLGILVKSDATDAAYKANAAYALGTMGTDADGNVVSYFELDDDGNIKYDSDGKAIVRAGVTYSASETQKAIQEIMEKLANAYDSNSKLDAEKKELTSKIDYTEAKNAVNDVLAKDKGSRLIQLLKTANQDKVYVGPDGQTYTGRSEVKDDDGNVTGYHYYNTKTIKVNGTYLDVEDEDKPSLDVSADEKIELASEEINTLAEKLGLITKKTETAEDGTETEKTDSTALNTLKSQLKTVMAVDDNAIYTDEDKAAYYLSDDQMTEAKARLEEIALATKTNDATIAANSYWDVKDYSAYYENGVLSSDKLADLAASITDKITTAKEIVTGETAFAYNEGATRVDAQDATIILNDAEFTSSTNNFNINGLTIKALATTAAGETLSINTDTDTQGLYDKIKDFLTQYNEIINEITSLYNADSAKGYDPLTDDEKSSMSDSEIEKWETKIKDAILRKDSTLGTIQNAMTSAMMQSYTVNGKSYSLASFGISTLGYLNASKNENYAYHIDGDSEDTATSGKTDKLMTALENDPDSVIDFMKQLTSGLYTALDKQMKGTNLRSTYTIYNDKQMASEYSNYTTLIKQWEEKIQDYEDRYYNQFSKMESSLAKLQSSTSSLSSLFGNS</sequence>
<protein>
    <recommendedName>
        <fullName evidence="5">Flagellar hook-associated protein 2</fullName>
        <shortName evidence="5">HAP2</shortName>
    </recommendedName>
    <alternativeName>
        <fullName evidence="5">Flagellar cap protein</fullName>
    </alternativeName>
</protein>
<proteinExistence type="inferred from homology"/>
<dbReference type="InterPro" id="IPR040026">
    <property type="entry name" value="FliD"/>
</dbReference>
<dbReference type="PANTHER" id="PTHR30288:SF0">
    <property type="entry name" value="FLAGELLAR HOOK-ASSOCIATED PROTEIN 2"/>
    <property type="match status" value="1"/>
</dbReference>
<keyword evidence="3 5" id="KW-0175">Coiled coil</keyword>
<comment type="similarity">
    <text evidence="1 5">Belongs to the FliD family.</text>
</comment>
<keyword evidence="8" id="KW-0969">Cilium</keyword>
<evidence type="ECO:0000259" key="6">
    <source>
        <dbReference type="Pfam" id="PF02465"/>
    </source>
</evidence>